<dbReference type="AlphaFoldDB" id="A0A813DQS3"/>
<dbReference type="Gene3D" id="3.40.525.10">
    <property type="entry name" value="CRAL-TRIO lipid binding domain"/>
    <property type="match status" value="1"/>
</dbReference>
<evidence type="ECO:0000256" key="3">
    <source>
        <dbReference type="ARBA" id="ARBA00023136"/>
    </source>
</evidence>
<dbReference type="SUPFAM" id="SSF52087">
    <property type="entry name" value="CRAL/TRIO domain"/>
    <property type="match status" value="1"/>
</dbReference>
<proteinExistence type="predicted"/>
<reference evidence="5" key="1">
    <citation type="submission" date="2021-02" db="EMBL/GenBank/DDBJ databases">
        <authorList>
            <person name="Dougan E. K."/>
            <person name="Rhodes N."/>
            <person name="Thang M."/>
            <person name="Chan C."/>
        </authorList>
    </citation>
    <scope>NUCLEOTIDE SEQUENCE</scope>
</reference>
<organism evidence="5 6">
    <name type="scientific">Polarella glacialis</name>
    <name type="common">Dinoflagellate</name>
    <dbReference type="NCBI Taxonomy" id="89957"/>
    <lineage>
        <taxon>Eukaryota</taxon>
        <taxon>Sar</taxon>
        <taxon>Alveolata</taxon>
        <taxon>Dinophyceae</taxon>
        <taxon>Suessiales</taxon>
        <taxon>Suessiaceae</taxon>
        <taxon>Polarella</taxon>
    </lineage>
</organism>
<dbReference type="SUPFAM" id="SSF46938">
    <property type="entry name" value="CRAL/TRIO N-terminal domain"/>
    <property type="match status" value="1"/>
</dbReference>
<feature type="non-terminal residue" evidence="5">
    <location>
        <position position="1"/>
    </location>
</feature>
<dbReference type="InterPro" id="IPR036865">
    <property type="entry name" value="CRAL-TRIO_dom_sf"/>
</dbReference>
<keyword evidence="6" id="KW-1185">Reference proteome</keyword>
<dbReference type="PANTHER" id="PTHR45932:SF17">
    <property type="entry name" value="CELLULAR RETINALDEHYDE-BINDING_TRIPLE FUNCTION DOMAIN-CONTAINING PROTEIN"/>
    <property type="match status" value="1"/>
</dbReference>
<feature type="domain" description="CRAL/TRIO N-terminal" evidence="4">
    <location>
        <begin position="43"/>
        <end position="88"/>
    </location>
</feature>
<evidence type="ECO:0000259" key="4">
    <source>
        <dbReference type="Pfam" id="PF03765"/>
    </source>
</evidence>
<evidence type="ECO:0000256" key="1">
    <source>
        <dbReference type="ARBA" id="ARBA00004370"/>
    </source>
</evidence>
<dbReference type="GO" id="GO:0008289">
    <property type="term" value="F:lipid binding"/>
    <property type="evidence" value="ECO:0007669"/>
    <property type="project" value="InterPro"/>
</dbReference>
<evidence type="ECO:0000313" key="6">
    <source>
        <dbReference type="Proteomes" id="UP000654075"/>
    </source>
</evidence>
<dbReference type="InterPro" id="IPR036273">
    <property type="entry name" value="CRAL/TRIO_N_dom_sf"/>
</dbReference>
<dbReference type="PANTHER" id="PTHR45932">
    <property type="entry name" value="PATELLIN-1"/>
    <property type="match status" value="1"/>
</dbReference>
<dbReference type="InterPro" id="IPR011074">
    <property type="entry name" value="CRAL/TRIO_N_dom"/>
</dbReference>
<dbReference type="EMBL" id="CAJNNV010003260">
    <property type="protein sequence ID" value="CAE8588688.1"/>
    <property type="molecule type" value="Genomic_DNA"/>
</dbReference>
<dbReference type="Pfam" id="PF03765">
    <property type="entry name" value="CRAL_TRIO_N"/>
    <property type="match status" value="1"/>
</dbReference>
<comment type="subcellular location">
    <subcellularLocation>
        <location evidence="1">Membrane</location>
    </subcellularLocation>
</comment>
<keyword evidence="2" id="KW-0813">Transport</keyword>
<dbReference type="GO" id="GO:0016020">
    <property type="term" value="C:membrane"/>
    <property type="evidence" value="ECO:0007669"/>
    <property type="project" value="UniProtKB-SubCell"/>
</dbReference>
<comment type="caution">
    <text evidence="5">The sequence shown here is derived from an EMBL/GenBank/DDBJ whole genome shotgun (WGS) entry which is preliminary data.</text>
</comment>
<dbReference type="InterPro" id="IPR044834">
    <property type="entry name" value="PATL"/>
</dbReference>
<gene>
    <name evidence="5" type="ORF">PGLA1383_LOCUS7477</name>
</gene>
<keyword evidence="3" id="KW-0472">Membrane</keyword>
<accession>A0A813DQS3</accession>
<evidence type="ECO:0000313" key="5">
    <source>
        <dbReference type="EMBL" id="CAE8588688.1"/>
    </source>
</evidence>
<sequence length="174" mass="19685">MAPVKVDLSKCHLHTLGDSEKLKLEDLRSRVPKLLERVREGSEDARAQEKLTIWNVDLQEAGDASDIVLLKFIRAEELDVDKAADRIVQTLIFRADCRIDGLRDAELPACFQGHDVISGIDVKGRPVMISRFGKMDLELVFGDTEAFVRYRAKLFEQAMAKLSFKKGEPEELTQ</sequence>
<evidence type="ECO:0000256" key="2">
    <source>
        <dbReference type="ARBA" id="ARBA00022448"/>
    </source>
</evidence>
<protein>
    <recommendedName>
        <fullName evidence="4">CRAL/TRIO N-terminal domain-containing protein</fullName>
    </recommendedName>
</protein>
<dbReference type="Proteomes" id="UP000654075">
    <property type="component" value="Unassembled WGS sequence"/>
</dbReference>
<dbReference type="OrthoDB" id="1434354at2759"/>
<name>A0A813DQS3_POLGL</name>